<sequence>MGNYGRCYGKMGRQQDEALSTVVEEDVGEEITVAIGATTRWVRLEAAGRDEVTIGDDNAVATEVVAALKMSWLEIWRHYWPSIGRGHWQRGDLSGRKRRSSDYNRGCFVSVALRKKTLATPKGHERLRVAATTAVAAIVLGE</sequence>
<organism evidence="1 2">
    <name type="scientific">Ensete ventricosum</name>
    <name type="common">Abyssinian banana</name>
    <name type="synonym">Musa ensete</name>
    <dbReference type="NCBI Taxonomy" id="4639"/>
    <lineage>
        <taxon>Eukaryota</taxon>
        <taxon>Viridiplantae</taxon>
        <taxon>Streptophyta</taxon>
        <taxon>Embryophyta</taxon>
        <taxon>Tracheophyta</taxon>
        <taxon>Spermatophyta</taxon>
        <taxon>Magnoliopsida</taxon>
        <taxon>Liliopsida</taxon>
        <taxon>Zingiberales</taxon>
        <taxon>Musaceae</taxon>
        <taxon>Ensete</taxon>
    </lineage>
</organism>
<gene>
    <name evidence="1" type="ORF">B296_00021885</name>
</gene>
<comment type="caution">
    <text evidence="1">The sequence shown here is derived from an EMBL/GenBank/DDBJ whole genome shotgun (WGS) entry which is preliminary data.</text>
</comment>
<dbReference type="EMBL" id="AMZH03005452">
    <property type="protein sequence ID" value="RRT66361.1"/>
    <property type="molecule type" value="Genomic_DNA"/>
</dbReference>
<reference evidence="1 2" key="1">
    <citation type="journal article" date="2014" name="Agronomy (Basel)">
        <title>A Draft Genome Sequence for Ensete ventricosum, the Drought-Tolerant Tree Against Hunger.</title>
        <authorList>
            <person name="Harrison J."/>
            <person name="Moore K.A."/>
            <person name="Paszkiewicz K."/>
            <person name="Jones T."/>
            <person name="Grant M."/>
            <person name="Ambacheew D."/>
            <person name="Muzemil S."/>
            <person name="Studholme D.J."/>
        </authorList>
    </citation>
    <scope>NUCLEOTIDE SEQUENCE [LARGE SCALE GENOMIC DNA]</scope>
</reference>
<proteinExistence type="predicted"/>
<protein>
    <submittedName>
        <fullName evidence="1">Uncharacterized protein</fullName>
    </submittedName>
</protein>
<dbReference type="AlphaFoldDB" id="A0A426ZR20"/>
<accession>A0A426ZR20</accession>
<evidence type="ECO:0000313" key="1">
    <source>
        <dbReference type="EMBL" id="RRT66361.1"/>
    </source>
</evidence>
<evidence type="ECO:0000313" key="2">
    <source>
        <dbReference type="Proteomes" id="UP000287651"/>
    </source>
</evidence>
<dbReference type="Proteomes" id="UP000287651">
    <property type="component" value="Unassembled WGS sequence"/>
</dbReference>
<name>A0A426ZR20_ENSVE</name>